<keyword evidence="1" id="KW-1133">Transmembrane helix</keyword>
<keyword evidence="1" id="KW-0812">Transmembrane</keyword>
<reference evidence="2 3" key="1">
    <citation type="journal article" date="2023" name="Cell">
        <title>Genetic manipulation of Patescibacteria provides mechanistic insights into microbial dark matter and the epibiotic lifestyle.</title>
        <authorList>
            <person name="Wang Y."/>
            <person name="Gallagher L.A."/>
            <person name="Andrade P.A."/>
            <person name="Liu A."/>
            <person name="Humphreys I.R."/>
            <person name="Turkarslan S."/>
            <person name="Cutler K.J."/>
            <person name="Arrieta-Ortiz M.L."/>
            <person name="Li Y."/>
            <person name="Radey M.C."/>
            <person name="McLean J.S."/>
            <person name="Cong Q."/>
            <person name="Baker D."/>
            <person name="Baliga N.S."/>
            <person name="Peterson S.B."/>
            <person name="Mougous J.D."/>
        </authorList>
    </citation>
    <scope>NUCLEOTIDE SEQUENCE [LARGE SCALE GENOMIC DNA]</scope>
    <source>
        <strain evidence="2 3">ML1</strain>
    </source>
</reference>
<gene>
    <name evidence="2" type="ORF">SEML1_0343</name>
</gene>
<evidence type="ECO:0000313" key="2">
    <source>
        <dbReference type="EMBL" id="WIO45970.1"/>
    </source>
</evidence>
<keyword evidence="1" id="KW-0472">Membrane</keyword>
<evidence type="ECO:0000313" key="3">
    <source>
        <dbReference type="Proteomes" id="UP001177295"/>
    </source>
</evidence>
<dbReference type="Proteomes" id="UP001177295">
    <property type="component" value="Chromosome"/>
</dbReference>
<keyword evidence="3" id="KW-1185">Reference proteome</keyword>
<evidence type="ECO:0000256" key="1">
    <source>
        <dbReference type="SAM" id="Phobius"/>
    </source>
</evidence>
<sequence length="57" mass="6708">MDNQKQNNDNLRGKDKALYTRQQKGHSIIKHIFLCFVGVGLFTIPYYSLSPNHYWHA</sequence>
<proteinExistence type="predicted"/>
<feature type="transmembrane region" description="Helical" evidence="1">
    <location>
        <begin position="28"/>
        <end position="47"/>
    </location>
</feature>
<organism evidence="2 3">
    <name type="scientific">Candidatus Southlakia epibionticum</name>
    <dbReference type="NCBI Taxonomy" id="3043284"/>
    <lineage>
        <taxon>Bacteria</taxon>
        <taxon>Candidatus Saccharimonadota</taxon>
        <taxon>Candidatus Saccharimonadia</taxon>
        <taxon>Candidatus Saccharimonadales</taxon>
        <taxon>Candidatus Saccharimonadaceae</taxon>
        <taxon>Candidatus Southlakia</taxon>
    </lineage>
</organism>
<protein>
    <submittedName>
        <fullName evidence="2">Uncharacterized protein</fullName>
    </submittedName>
</protein>
<name>A0ABY8WUA6_9BACT</name>
<accession>A0ABY8WUA6</accession>
<dbReference type="EMBL" id="CP124550">
    <property type="protein sequence ID" value="WIO45970.1"/>
    <property type="molecule type" value="Genomic_DNA"/>
</dbReference>